<feature type="transmembrane region" description="Helical" evidence="1">
    <location>
        <begin position="113"/>
        <end position="132"/>
    </location>
</feature>
<protein>
    <submittedName>
        <fullName evidence="2">DoxX protein</fullName>
    </submittedName>
</protein>
<organism evidence="2 3">
    <name type="scientific">Paenimyroides marinum</name>
    <dbReference type="NCBI Taxonomy" id="1159016"/>
    <lineage>
        <taxon>Bacteria</taxon>
        <taxon>Pseudomonadati</taxon>
        <taxon>Bacteroidota</taxon>
        <taxon>Flavobacteriia</taxon>
        <taxon>Flavobacteriales</taxon>
        <taxon>Flavobacteriaceae</taxon>
        <taxon>Paenimyroides</taxon>
    </lineage>
</organism>
<feature type="transmembrane region" description="Helical" evidence="1">
    <location>
        <begin position="158"/>
        <end position="183"/>
    </location>
</feature>
<dbReference type="AlphaFoldDB" id="A0A1H6KCE1"/>
<gene>
    <name evidence="2" type="ORF">SAMN02927937_01102</name>
</gene>
<reference evidence="2 3" key="1">
    <citation type="submission" date="2016-10" db="EMBL/GenBank/DDBJ databases">
        <authorList>
            <person name="de Groot N.N."/>
        </authorList>
    </citation>
    <scope>NUCLEOTIDE SEQUENCE [LARGE SCALE GENOMIC DNA]</scope>
    <source>
        <strain evidence="2 3">CGMCC 1.10825</strain>
    </source>
</reference>
<keyword evidence="1" id="KW-0472">Membrane</keyword>
<accession>A0A1H6KCE1</accession>
<keyword evidence="1" id="KW-0812">Transmembrane</keyword>
<sequence length="197" mass="23483">MKKYLQIDLMLLAMRLLLAFTLWNDGYSKLTGGQFGITEAELNTPIKDLSLFRISWHLFKNEPFNSFIGISQIITAILLVYKRTFLLGALMAIPIFLNILMVDLTIMPYHFKVAFFFRLTFYLIFIGIILWYHKERIINAFKNLLNAPYLKFEHNKKWFLIIPVYMVLLEMSSGIFQFIYHLIFNYDYTLNYLKNIF</sequence>
<dbReference type="RefSeq" id="WP_091097178.1">
    <property type="nucleotide sequence ID" value="NZ_FNXE01000011.1"/>
</dbReference>
<evidence type="ECO:0000313" key="2">
    <source>
        <dbReference type="EMBL" id="SEH72898.1"/>
    </source>
</evidence>
<dbReference type="EMBL" id="FNXE01000011">
    <property type="protein sequence ID" value="SEH72898.1"/>
    <property type="molecule type" value="Genomic_DNA"/>
</dbReference>
<name>A0A1H6KCE1_9FLAO</name>
<keyword evidence="1" id="KW-1133">Transmembrane helix</keyword>
<dbReference type="Proteomes" id="UP000199634">
    <property type="component" value="Unassembled WGS sequence"/>
</dbReference>
<evidence type="ECO:0000313" key="3">
    <source>
        <dbReference type="Proteomes" id="UP000199634"/>
    </source>
</evidence>
<dbReference type="OrthoDB" id="5524812at2"/>
<feature type="transmembrane region" description="Helical" evidence="1">
    <location>
        <begin position="86"/>
        <end position="107"/>
    </location>
</feature>
<dbReference type="STRING" id="1159016.SAMN02927937_01102"/>
<keyword evidence="3" id="KW-1185">Reference proteome</keyword>
<evidence type="ECO:0000256" key="1">
    <source>
        <dbReference type="SAM" id="Phobius"/>
    </source>
</evidence>
<proteinExistence type="predicted"/>